<dbReference type="Pfam" id="PF00134">
    <property type="entry name" value="Cyclin_N"/>
    <property type="match status" value="1"/>
</dbReference>
<dbReference type="SUPFAM" id="SSF47954">
    <property type="entry name" value="Cyclin-like"/>
    <property type="match status" value="1"/>
</dbReference>
<gene>
    <name evidence="4" type="primary">Contig4534.g4840</name>
    <name evidence="4" type="ORF">STYLEM_6165</name>
</gene>
<dbReference type="AlphaFoldDB" id="A0A078A6I7"/>
<dbReference type="InterPro" id="IPR039361">
    <property type="entry name" value="Cyclin"/>
</dbReference>
<dbReference type="OrthoDB" id="6370339at2759"/>
<feature type="compositionally biased region" description="Polar residues" evidence="2">
    <location>
        <begin position="28"/>
        <end position="40"/>
    </location>
</feature>
<dbReference type="SMART" id="SM00385">
    <property type="entry name" value="CYCLIN"/>
    <property type="match status" value="1"/>
</dbReference>
<keyword evidence="5" id="KW-1185">Reference proteome</keyword>
<evidence type="ECO:0000259" key="3">
    <source>
        <dbReference type="SMART" id="SM00385"/>
    </source>
</evidence>
<feature type="region of interest" description="Disordered" evidence="2">
    <location>
        <begin position="1"/>
        <end position="40"/>
    </location>
</feature>
<dbReference type="InterPro" id="IPR036915">
    <property type="entry name" value="Cyclin-like_sf"/>
</dbReference>
<dbReference type="EMBL" id="CCKQ01005929">
    <property type="protein sequence ID" value="CDW77195.1"/>
    <property type="molecule type" value="Genomic_DNA"/>
</dbReference>
<name>A0A078A6I7_STYLE</name>
<feature type="compositionally biased region" description="Polar residues" evidence="2">
    <location>
        <begin position="1"/>
        <end position="17"/>
    </location>
</feature>
<dbReference type="InParanoid" id="A0A078A6I7"/>
<accession>A0A078A6I7</accession>
<evidence type="ECO:0000313" key="5">
    <source>
        <dbReference type="Proteomes" id="UP000039865"/>
    </source>
</evidence>
<protein>
    <recommendedName>
        <fullName evidence="3">Cyclin-like domain-containing protein</fullName>
    </recommendedName>
</protein>
<dbReference type="PANTHER" id="PTHR10177">
    <property type="entry name" value="CYCLINS"/>
    <property type="match status" value="1"/>
</dbReference>
<organism evidence="4 5">
    <name type="scientific">Stylonychia lemnae</name>
    <name type="common">Ciliate</name>
    <dbReference type="NCBI Taxonomy" id="5949"/>
    <lineage>
        <taxon>Eukaryota</taxon>
        <taxon>Sar</taxon>
        <taxon>Alveolata</taxon>
        <taxon>Ciliophora</taxon>
        <taxon>Intramacronucleata</taxon>
        <taxon>Spirotrichea</taxon>
        <taxon>Stichotrichia</taxon>
        <taxon>Sporadotrichida</taxon>
        <taxon>Oxytrichidae</taxon>
        <taxon>Stylonychinae</taxon>
        <taxon>Stylonychia</taxon>
    </lineage>
</organism>
<dbReference type="Gene3D" id="1.10.472.10">
    <property type="entry name" value="Cyclin-like"/>
    <property type="match status" value="1"/>
</dbReference>
<sequence>MESIRNQNTRKNYSQIKANKRQRDSNSREQGQSFLKPKVNTNQCGKDAIQQVNSILIKQFQNDDTASTINAQKKKQSQGLQQLQEKVLTNYQYRENVKKNLSQNIVIDYQIEETLKIGEILRLQMVPDYLNLKNGITQNCTEEIGGCQNNTQYSNLLNEQNLYLKIIEQQAVNSQNDQLRQNSIIQQEVKEQNLDIYADQQGLNDNNFYHYHSLTLKNRVKMVDWMLQVMRVLKIESQKTFIQAIKMMDKYYEVKMKEGKAQPNNEFHLIGLVCIYISSKFEEVEPITLKEIVNDAAHKKFTKKQIIEKEQSVLQTLQFKIKMDDIFEESNSILEQCFHQSNILQKSNEEYTNLKDVVQFLCQLIPHNLELIQLDVQILRVMVVQIALKLRKFSLNQYIYENLYGETLIVRDKSKLQNLKKIEDFSKFFKCNILMMTQYNKDSLNKVYLKKLAALYLDITYGQPQRKNLRKNWPSLFDEKTQEFFRQIQDKYSD</sequence>
<evidence type="ECO:0000256" key="2">
    <source>
        <dbReference type="SAM" id="MobiDB-lite"/>
    </source>
</evidence>
<dbReference type="Proteomes" id="UP000039865">
    <property type="component" value="Unassembled WGS sequence"/>
</dbReference>
<dbReference type="InterPro" id="IPR006671">
    <property type="entry name" value="Cyclin_N"/>
</dbReference>
<dbReference type="InterPro" id="IPR013763">
    <property type="entry name" value="Cyclin-like_dom"/>
</dbReference>
<evidence type="ECO:0000256" key="1">
    <source>
        <dbReference type="RuleBase" id="RU000383"/>
    </source>
</evidence>
<keyword evidence="1" id="KW-0195">Cyclin</keyword>
<proteinExistence type="inferred from homology"/>
<feature type="domain" description="Cyclin-like" evidence="3">
    <location>
        <begin position="224"/>
        <end position="315"/>
    </location>
</feature>
<comment type="similarity">
    <text evidence="1">Belongs to the cyclin family.</text>
</comment>
<reference evidence="4 5" key="1">
    <citation type="submission" date="2014-06" db="EMBL/GenBank/DDBJ databases">
        <authorList>
            <person name="Swart Estienne"/>
        </authorList>
    </citation>
    <scope>NUCLEOTIDE SEQUENCE [LARGE SCALE GENOMIC DNA]</scope>
    <source>
        <strain evidence="4 5">130c</strain>
    </source>
</reference>
<evidence type="ECO:0000313" key="4">
    <source>
        <dbReference type="EMBL" id="CDW77195.1"/>
    </source>
</evidence>